<feature type="transmembrane region" description="Helical" evidence="4">
    <location>
        <begin position="65"/>
        <end position="85"/>
    </location>
</feature>
<gene>
    <name evidence="6" type="ORF">Q0590_21100</name>
</gene>
<reference evidence="6" key="1">
    <citation type="submission" date="2023-07" db="EMBL/GenBank/DDBJ databases">
        <title>The genome sequence of Rhodocytophaga aerolata KACC 12507.</title>
        <authorList>
            <person name="Zhang X."/>
        </authorList>
    </citation>
    <scope>NUCLEOTIDE SEQUENCE</scope>
    <source>
        <strain evidence="6">KACC 12507</strain>
    </source>
</reference>
<dbReference type="PRINTS" id="PR01490">
    <property type="entry name" value="RTXTOXIND"/>
</dbReference>
<evidence type="ECO:0000256" key="1">
    <source>
        <dbReference type="ARBA" id="ARBA00004196"/>
    </source>
</evidence>
<dbReference type="InterPro" id="IPR050465">
    <property type="entry name" value="UPF0194_transport"/>
</dbReference>
<dbReference type="EMBL" id="JAUKPO010000014">
    <property type="protein sequence ID" value="MDO1448788.1"/>
    <property type="molecule type" value="Genomic_DNA"/>
</dbReference>
<proteinExistence type="predicted"/>
<dbReference type="PANTHER" id="PTHR32347">
    <property type="entry name" value="EFFLUX SYSTEM COMPONENT YKNX-RELATED"/>
    <property type="match status" value="1"/>
</dbReference>
<protein>
    <submittedName>
        <fullName evidence="6">HlyD family efflux transporter periplasmic adaptor subunit</fullName>
    </submittedName>
</protein>
<dbReference type="InterPro" id="IPR058982">
    <property type="entry name" value="Beta-barrel_AprE"/>
</dbReference>
<feature type="domain" description="AprE-like beta-barrel" evidence="5">
    <location>
        <begin position="353"/>
        <end position="411"/>
    </location>
</feature>
<organism evidence="6 7">
    <name type="scientific">Rhodocytophaga aerolata</name>
    <dbReference type="NCBI Taxonomy" id="455078"/>
    <lineage>
        <taxon>Bacteria</taxon>
        <taxon>Pseudomonadati</taxon>
        <taxon>Bacteroidota</taxon>
        <taxon>Cytophagia</taxon>
        <taxon>Cytophagales</taxon>
        <taxon>Rhodocytophagaceae</taxon>
        <taxon>Rhodocytophaga</taxon>
    </lineage>
</organism>
<dbReference type="PANTHER" id="PTHR32347:SF14">
    <property type="entry name" value="EFFLUX SYSTEM COMPONENT YKNX-RELATED"/>
    <property type="match status" value="1"/>
</dbReference>
<evidence type="ECO:0000313" key="7">
    <source>
        <dbReference type="Proteomes" id="UP001168528"/>
    </source>
</evidence>
<feature type="coiled-coil region" evidence="3">
    <location>
        <begin position="268"/>
        <end position="299"/>
    </location>
</feature>
<dbReference type="Pfam" id="PF26002">
    <property type="entry name" value="Beta-barrel_AprE"/>
    <property type="match status" value="1"/>
</dbReference>
<keyword evidence="4" id="KW-1133">Transmembrane helix</keyword>
<comment type="caution">
    <text evidence="6">The sequence shown here is derived from an EMBL/GenBank/DDBJ whole genome shotgun (WGS) entry which is preliminary data.</text>
</comment>
<keyword evidence="7" id="KW-1185">Reference proteome</keyword>
<keyword evidence="2 3" id="KW-0175">Coiled coil</keyword>
<keyword evidence="4" id="KW-0472">Membrane</keyword>
<accession>A0ABT8R9L2</accession>
<comment type="subcellular location">
    <subcellularLocation>
        <location evidence="1">Cell envelope</location>
    </subcellularLocation>
</comment>
<evidence type="ECO:0000259" key="5">
    <source>
        <dbReference type="Pfam" id="PF26002"/>
    </source>
</evidence>
<evidence type="ECO:0000256" key="3">
    <source>
        <dbReference type="SAM" id="Coils"/>
    </source>
</evidence>
<keyword evidence="4" id="KW-0812">Transmembrane</keyword>
<dbReference type="Proteomes" id="UP001168528">
    <property type="component" value="Unassembled WGS sequence"/>
</dbReference>
<evidence type="ECO:0000256" key="4">
    <source>
        <dbReference type="SAM" id="Phobius"/>
    </source>
</evidence>
<evidence type="ECO:0000313" key="6">
    <source>
        <dbReference type="EMBL" id="MDO1448788.1"/>
    </source>
</evidence>
<sequence>MIPTDIEFTLADTQVSHTDRLTKQILSTRTGPSILADLSEKQYEELYHVDDAPIADVRQKALSRMGWWAVFLAITGAIAGCLVKFPDMIQIPFVVKSQVSEEIYRFPSSVYIEKILVKSGQVVEAGTPVLEISAPDIAALVNQYTLAQAKLNSFQNHKRLSSENEQTILQINIEKVKEDIRLKDVQKEGLEKKWAGEKVKLQYEVEEARRIYEANEQIYKTGDISKNDLHGLKANLLRAEQGYTTAYQNYLTERSSLQQAIVSGKLEVNSLEKQIAKTSNDLNLEAEQLQSSLASITKQIEGTFGAFEITTTHHLLLKAQKSGKVSFVFEGEKEAVPGTILLKLIVKDAPLYAYVQVNSSQIGKVKKGQPVVMKLDAYPVYEWGSVKGIVEEVSLTPDEKGMFNLRVQITNYNRLQQLVRIGMQGNGNIIFNERTLFGYIFIKFQKAASDLTE</sequence>
<dbReference type="RefSeq" id="WP_302039590.1">
    <property type="nucleotide sequence ID" value="NZ_JAUKPO010000014.1"/>
</dbReference>
<evidence type="ECO:0000256" key="2">
    <source>
        <dbReference type="ARBA" id="ARBA00023054"/>
    </source>
</evidence>
<name>A0ABT8R9L2_9BACT</name>
<dbReference type="Gene3D" id="2.40.30.170">
    <property type="match status" value="1"/>
</dbReference>